<evidence type="ECO:0000313" key="5">
    <source>
        <dbReference type="EMBL" id="MED6151055.1"/>
    </source>
</evidence>
<evidence type="ECO:0000256" key="2">
    <source>
        <dbReference type="ARBA" id="ARBA00022737"/>
    </source>
</evidence>
<organism evidence="5 6">
    <name type="scientific">Stylosanthes scabra</name>
    <dbReference type="NCBI Taxonomy" id="79078"/>
    <lineage>
        <taxon>Eukaryota</taxon>
        <taxon>Viridiplantae</taxon>
        <taxon>Streptophyta</taxon>
        <taxon>Embryophyta</taxon>
        <taxon>Tracheophyta</taxon>
        <taxon>Spermatophyta</taxon>
        <taxon>Magnoliopsida</taxon>
        <taxon>eudicotyledons</taxon>
        <taxon>Gunneridae</taxon>
        <taxon>Pentapetalae</taxon>
        <taxon>rosids</taxon>
        <taxon>fabids</taxon>
        <taxon>Fabales</taxon>
        <taxon>Fabaceae</taxon>
        <taxon>Papilionoideae</taxon>
        <taxon>50 kb inversion clade</taxon>
        <taxon>dalbergioids sensu lato</taxon>
        <taxon>Dalbergieae</taxon>
        <taxon>Pterocarpus clade</taxon>
        <taxon>Stylosanthes</taxon>
    </lineage>
</organism>
<evidence type="ECO:0000259" key="3">
    <source>
        <dbReference type="Pfam" id="PF00931"/>
    </source>
</evidence>
<keyword evidence="6" id="KW-1185">Reference proteome</keyword>
<dbReference type="InterPro" id="IPR032675">
    <property type="entry name" value="LRR_dom_sf"/>
</dbReference>
<dbReference type="Gene3D" id="3.40.50.300">
    <property type="entry name" value="P-loop containing nucleotide triphosphate hydrolases"/>
    <property type="match status" value="1"/>
</dbReference>
<dbReference type="InterPro" id="IPR042197">
    <property type="entry name" value="Apaf_helical"/>
</dbReference>
<dbReference type="Proteomes" id="UP001341840">
    <property type="component" value="Unassembled WGS sequence"/>
</dbReference>
<dbReference type="PANTHER" id="PTHR11017:SF559">
    <property type="entry name" value="DISEASE RESISTANCE PROTEIN CHL1"/>
    <property type="match status" value="1"/>
</dbReference>
<dbReference type="EMBL" id="JASCZI010091713">
    <property type="protein sequence ID" value="MED6151055.1"/>
    <property type="molecule type" value="Genomic_DNA"/>
</dbReference>
<dbReference type="PANTHER" id="PTHR11017">
    <property type="entry name" value="LEUCINE-RICH REPEAT-CONTAINING PROTEIN"/>
    <property type="match status" value="1"/>
</dbReference>
<dbReference type="Pfam" id="PF00931">
    <property type="entry name" value="NB-ARC"/>
    <property type="match status" value="1"/>
</dbReference>
<dbReference type="InterPro" id="IPR002182">
    <property type="entry name" value="NB-ARC"/>
</dbReference>
<evidence type="ECO:0000313" key="6">
    <source>
        <dbReference type="Proteomes" id="UP001341840"/>
    </source>
</evidence>
<accession>A0ABU6TS93</accession>
<dbReference type="Gene3D" id="3.80.10.10">
    <property type="entry name" value="Ribonuclease Inhibitor"/>
    <property type="match status" value="1"/>
</dbReference>
<comment type="caution">
    <text evidence="5">The sequence shown here is derived from an EMBL/GenBank/DDBJ whole genome shotgun (WGS) entry which is preliminary data.</text>
</comment>
<dbReference type="InterPro" id="IPR027417">
    <property type="entry name" value="P-loop_NTPase"/>
</dbReference>
<dbReference type="Gene3D" id="1.10.8.430">
    <property type="entry name" value="Helical domain of apoptotic protease-activating factors"/>
    <property type="match status" value="1"/>
</dbReference>
<proteinExistence type="predicted"/>
<dbReference type="SUPFAM" id="SSF52058">
    <property type="entry name" value="L domain-like"/>
    <property type="match status" value="1"/>
</dbReference>
<evidence type="ECO:0000259" key="4">
    <source>
        <dbReference type="Pfam" id="PF23282"/>
    </source>
</evidence>
<dbReference type="InterPro" id="IPR044974">
    <property type="entry name" value="Disease_R_plants"/>
</dbReference>
<keyword evidence="1" id="KW-0433">Leucine-rich repeat</keyword>
<dbReference type="Pfam" id="PF23282">
    <property type="entry name" value="WHD_ROQ1"/>
    <property type="match status" value="1"/>
</dbReference>
<sequence>MKHVSLNRNEATLVEKISQSIHEILISNLPSSMNKLVGIDSRVEQVISHIGIGLNDVRYIGICGMGGIGKTTTARIVYETIQSEFEVTYFLANVRETCEKNGIVQVQKELVDLINGSSNFINDEHYGRSRIQGSLCHNKALLVLDDIDKEEQLKNLGGEKNWFGCGSRIIITTRDKHLLDIYDAHEIYNIEPLAKSEAFDLFCWKAFKQPKPAEKYLELSKQVVQYCAGLPLALDVLGSYLCNRSPGQWRSALAKLKSCPYPDIFKPLRISYDGLDSMEKEMFLDIAYFFKGFPRKYVINILKGCDYHVDIGIANSIDRSLLTIDKNDKFEMHDLLEEMGKHIVIQESPMILASAVGCGLTRTSSLFLLEKRDSNAWMFLYSDQFLEKLKRLNLDSCSGVKQIPDLSEAPNLESLTFSGTSLIEFPSYLTRHKSLVILNLNNCHSLTTLGRKLEMSSLQELNLIYCSKFRKLPEFGARMHDTFINS</sequence>
<dbReference type="InterPro" id="IPR058192">
    <property type="entry name" value="WHD_ROQ1-like"/>
</dbReference>
<dbReference type="PRINTS" id="PR00364">
    <property type="entry name" value="DISEASERSIST"/>
</dbReference>
<evidence type="ECO:0000256" key="1">
    <source>
        <dbReference type="ARBA" id="ARBA00022614"/>
    </source>
</evidence>
<dbReference type="SUPFAM" id="SSF46785">
    <property type="entry name" value="Winged helix' DNA-binding domain"/>
    <property type="match status" value="1"/>
</dbReference>
<name>A0ABU6TS93_9FABA</name>
<dbReference type="SUPFAM" id="SSF52540">
    <property type="entry name" value="P-loop containing nucleoside triphosphate hydrolases"/>
    <property type="match status" value="1"/>
</dbReference>
<feature type="domain" description="Disease resistance protein Roq1-like winged-helix" evidence="4">
    <location>
        <begin position="278"/>
        <end position="347"/>
    </location>
</feature>
<feature type="domain" description="NB-ARC" evidence="3">
    <location>
        <begin position="42"/>
        <end position="209"/>
    </location>
</feature>
<reference evidence="5 6" key="1">
    <citation type="journal article" date="2023" name="Plants (Basel)">
        <title>Bridging the Gap: Combining Genomics and Transcriptomics Approaches to Understand Stylosanthes scabra, an Orphan Legume from the Brazilian Caatinga.</title>
        <authorList>
            <person name="Ferreira-Neto J.R.C."/>
            <person name="da Silva M.D."/>
            <person name="Binneck E."/>
            <person name="de Melo N.F."/>
            <person name="da Silva R.H."/>
            <person name="de Melo A.L.T.M."/>
            <person name="Pandolfi V."/>
            <person name="Bustamante F.O."/>
            <person name="Brasileiro-Vidal A.C."/>
            <person name="Benko-Iseppon A.M."/>
        </authorList>
    </citation>
    <scope>NUCLEOTIDE SEQUENCE [LARGE SCALE GENOMIC DNA]</scope>
    <source>
        <tissue evidence="5">Leaves</tissue>
    </source>
</reference>
<keyword evidence="2" id="KW-0677">Repeat</keyword>
<dbReference type="InterPro" id="IPR036390">
    <property type="entry name" value="WH_DNA-bd_sf"/>
</dbReference>
<gene>
    <name evidence="5" type="ORF">PIB30_078656</name>
</gene>
<protein>
    <submittedName>
        <fullName evidence="5">Uncharacterized protein</fullName>
    </submittedName>
</protein>